<dbReference type="InterPro" id="IPR002347">
    <property type="entry name" value="SDR_fam"/>
</dbReference>
<dbReference type="Gene3D" id="3.40.50.720">
    <property type="entry name" value="NAD(P)-binding Rossmann-like Domain"/>
    <property type="match status" value="1"/>
</dbReference>
<dbReference type="SMART" id="SM00822">
    <property type="entry name" value="PKS_KR"/>
    <property type="match status" value="1"/>
</dbReference>
<evidence type="ECO:0000259" key="4">
    <source>
        <dbReference type="SMART" id="SM00822"/>
    </source>
</evidence>
<name>A0ABQ3VT64_9CHLR</name>
<dbReference type="Pfam" id="PF00106">
    <property type="entry name" value="adh_short"/>
    <property type="match status" value="1"/>
</dbReference>
<organism evidence="5 6">
    <name type="scientific">Dictyobacter formicarum</name>
    <dbReference type="NCBI Taxonomy" id="2778368"/>
    <lineage>
        <taxon>Bacteria</taxon>
        <taxon>Bacillati</taxon>
        <taxon>Chloroflexota</taxon>
        <taxon>Ktedonobacteria</taxon>
        <taxon>Ktedonobacterales</taxon>
        <taxon>Dictyobacteraceae</taxon>
        <taxon>Dictyobacter</taxon>
    </lineage>
</organism>
<evidence type="ECO:0000313" key="6">
    <source>
        <dbReference type="Proteomes" id="UP000635565"/>
    </source>
</evidence>
<reference evidence="5 6" key="1">
    <citation type="journal article" date="2021" name="Int. J. Syst. Evol. Microbiol.">
        <title>Reticulibacter mediterranei gen. nov., sp. nov., within the new family Reticulibacteraceae fam. nov., and Ktedonospora formicarum gen. nov., sp. nov., Ktedonobacter robiniae sp. nov., Dictyobacter formicarum sp. nov. and Dictyobacter arantiisoli sp. nov., belonging to the class Ktedonobacteria.</title>
        <authorList>
            <person name="Yabe S."/>
            <person name="Zheng Y."/>
            <person name="Wang C.M."/>
            <person name="Sakai Y."/>
            <person name="Abe K."/>
            <person name="Yokota A."/>
            <person name="Donadio S."/>
            <person name="Cavaletti L."/>
            <person name="Monciardini P."/>
        </authorList>
    </citation>
    <scope>NUCLEOTIDE SEQUENCE [LARGE SCALE GENOMIC DNA]</scope>
    <source>
        <strain evidence="5 6">SOSP1-9</strain>
    </source>
</reference>
<dbReference type="EMBL" id="BNJJ01000037">
    <property type="protein sequence ID" value="GHO89472.1"/>
    <property type="molecule type" value="Genomic_DNA"/>
</dbReference>
<proteinExistence type="inferred from homology"/>
<dbReference type="PROSITE" id="PS00061">
    <property type="entry name" value="ADH_SHORT"/>
    <property type="match status" value="1"/>
</dbReference>
<dbReference type="SUPFAM" id="SSF51735">
    <property type="entry name" value="NAD(P)-binding Rossmann-fold domains"/>
    <property type="match status" value="1"/>
</dbReference>
<dbReference type="PRINTS" id="PR00081">
    <property type="entry name" value="GDHRDH"/>
</dbReference>
<comment type="similarity">
    <text evidence="1 3">Belongs to the short-chain dehydrogenases/reductases (SDR) family.</text>
</comment>
<evidence type="ECO:0000256" key="2">
    <source>
        <dbReference type="ARBA" id="ARBA00023002"/>
    </source>
</evidence>
<dbReference type="CDD" id="cd05233">
    <property type="entry name" value="SDR_c"/>
    <property type="match status" value="1"/>
</dbReference>
<evidence type="ECO:0000256" key="3">
    <source>
        <dbReference type="RuleBase" id="RU000363"/>
    </source>
</evidence>
<dbReference type="InterPro" id="IPR036291">
    <property type="entry name" value="NAD(P)-bd_dom_sf"/>
</dbReference>
<gene>
    <name evidence="5" type="ORF">KSZ_74780</name>
</gene>
<evidence type="ECO:0000256" key="1">
    <source>
        <dbReference type="ARBA" id="ARBA00006484"/>
    </source>
</evidence>
<keyword evidence="6" id="KW-1185">Reference proteome</keyword>
<dbReference type="RefSeq" id="WP_201367008.1">
    <property type="nucleotide sequence ID" value="NZ_BNJJ01000037.1"/>
</dbReference>
<protein>
    <recommendedName>
        <fullName evidence="4">Ketoreductase domain-containing protein</fullName>
    </recommendedName>
</protein>
<accession>A0ABQ3VT64</accession>
<dbReference type="PRINTS" id="PR00080">
    <property type="entry name" value="SDRFAMILY"/>
</dbReference>
<comment type="caution">
    <text evidence="5">The sequence shown here is derived from an EMBL/GenBank/DDBJ whole genome shotgun (WGS) entry which is preliminary data.</text>
</comment>
<sequence length="272" mass="29719">MHPTTQTALITGASRGIGRAIALELAQQGIQVALVARSLPDLQKTADLIIQHGGTALPITADVTDQQAVFSLLQTISTQFGPVSILINNAGSHRAIGPIWEIDPDLWWSDIETNLRSTFLCSRAVLPTMLAQKHGYIINISSNAGNEPRPYSSAYSSSKAAVTRFTESLMLSLQDTGIYTFAIHPGSVRTEMADHLINSPVGQRWVPEFRTIYAETQVPSSQAAHLITRLISGEANSLSGTLISVYDNLETLIEQAHHINNNKLYRLRLHKS</sequence>
<feature type="domain" description="Ketoreductase" evidence="4">
    <location>
        <begin position="6"/>
        <end position="179"/>
    </location>
</feature>
<dbReference type="PANTHER" id="PTHR42901">
    <property type="entry name" value="ALCOHOL DEHYDROGENASE"/>
    <property type="match status" value="1"/>
</dbReference>
<dbReference type="InterPro" id="IPR057326">
    <property type="entry name" value="KR_dom"/>
</dbReference>
<dbReference type="PANTHER" id="PTHR42901:SF1">
    <property type="entry name" value="ALCOHOL DEHYDROGENASE"/>
    <property type="match status" value="1"/>
</dbReference>
<dbReference type="InterPro" id="IPR020904">
    <property type="entry name" value="Sc_DH/Rdtase_CS"/>
</dbReference>
<evidence type="ECO:0000313" key="5">
    <source>
        <dbReference type="EMBL" id="GHO89472.1"/>
    </source>
</evidence>
<dbReference type="Proteomes" id="UP000635565">
    <property type="component" value="Unassembled WGS sequence"/>
</dbReference>
<keyword evidence="2" id="KW-0560">Oxidoreductase</keyword>